<dbReference type="InterPro" id="IPR050930">
    <property type="entry name" value="MFS_Vesicular_Transporter"/>
</dbReference>
<comment type="similarity">
    <text evidence="2">Belongs to the major facilitator superfamily. Vesicular transporter family.</text>
</comment>
<dbReference type="GO" id="GO:0043195">
    <property type="term" value="C:terminal bouton"/>
    <property type="evidence" value="ECO:0007669"/>
    <property type="project" value="TreeGrafter"/>
</dbReference>
<evidence type="ECO:0000256" key="2">
    <source>
        <dbReference type="ARBA" id="ARBA00006829"/>
    </source>
</evidence>
<comment type="subcellular location">
    <subcellularLocation>
        <location evidence="1">Membrane</location>
        <topology evidence="1">Multi-pass membrane protein</topology>
    </subcellularLocation>
</comment>
<keyword evidence="8" id="KW-0325">Glycoprotein</keyword>
<evidence type="ECO:0000256" key="9">
    <source>
        <dbReference type="SAM" id="MobiDB-lite"/>
    </source>
</evidence>
<name>A0AAD9P347_RIDPI</name>
<dbReference type="GO" id="GO:0030121">
    <property type="term" value="C:AP-1 adaptor complex"/>
    <property type="evidence" value="ECO:0007669"/>
    <property type="project" value="TreeGrafter"/>
</dbReference>
<evidence type="ECO:0000256" key="4">
    <source>
        <dbReference type="ARBA" id="ARBA00022692"/>
    </source>
</evidence>
<evidence type="ECO:0000313" key="13">
    <source>
        <dbReference type="Proteomes" id="UP001209878"/>
    </source>
</evidence>
<dbReference type="PANTHER" id="PTHR23506:SF13">
    <property type="entry name" value="VESICULAR ACETYLCHOLINE TRANSPORTER"/>
    <property type="match status" value="1"/>
</dbReference>
<proteinExistence type="inferred from homology"/>
<dbReference type="CDD" id="cd17383">
    <property type="entry name" value="MFS_SLC18A3_VAChT"/>
    <property type="match status" value="1"/>
</dbReference>
<keyword evidence="3" id="KW-0813">Transport</keyword>
<keyword evidence="13" id="KW-1185">Reference proteome</keyword>
<keyword evidence="7 10" id="KW-0472">Membrane</keyword>
<feature type="transmembrane region" description="Helical" evidence="10">
    <location>
        <begin position="195"/>
        <end position="213"/>
    </location>
</feature>
<evidence type="ECO:0000256" key="10">
    <source>
        <dbReference type="SAM" id="Phobius"/>
    </source>
</evidence>
<feature type="transmembrane region" description="Helical" evidence="10">
    <location>
        <begin position="30"/>
        <end position="57"/>
    </location>
</feature>
<evidence type="ECO:0000313" key="12">
    <source>
        <dbReference type="EMBL" id="KAK2187304.1"/>
    </source>
</evidence>
<gene>
    <name evidence="12" type="ORF">NP493_170g03000</name>
</gene>
<keyword evidence="6 10" id="KW-1133">Transmembrane helix</keyword>
<protein>
    <recommendedName>
        <fullName evidence="11">Major facilitator superfamily (MFS) profile domain-containing protein</fullName>
    </recommendedName>
</protein>
<dbReference type="InterPro" id="IPR011701">
    <property type="entry name" value="MFS"/>
</dbReference>
<evidence type="ECO:0000256" key="8">
    <source>
        <dbReference type="ARBA" id="ARBA00023180"/>
    </source>
</evidence>
<evidence type="ECO:0000256" key="5">
    <source>
        <dbReference type="ARBA" id="ARBA00022775"/>
    </source>
</evidence>
<dbReference type="SUPFAM" id="SSF103473">
    <property type="entry name" value="MFS general substrate transporter"/>
    <property type="match status" value="1"/>
</dbReference>
<organism evidence="12 13">
    <name type="scientific">Ridgeia piscesae</name>
    <name type="common">Tubeworm</name>
    <dbReference type="NCBI Taxonomy" id="27915"/>
    <lineage>
        <taxon>Eukaryota</taxon>
        <taxon>Metazoa</taxon>
        <taxon>Spiralia</taxon>
        <taxon>Lophotrochozoa</taxon>
        <taxon>Annelida</taxon>
        <taxon>Polychaeta</taxon>
        <taxon>Sedentaria</taxon>
        <taxon>Canalipalpata</taxon>
        <taxon>Sabellida</taxon>
        <taxon>Siboglinidae</taxon>
        <taxon>Ridgeia</taxon>
    </lineage>
</organism>
<evidence type="ECO:0000256" key="3">
    <source>
        <dbReference type="ARBA" id="ARBA00022448"/>
    </source>
</evidence>
<dbReference type="Gene3D" id="1.20.1250.20">
    <property type="entry name" value="MFS general substrate transporter like domains"/>
    <property type="match status" value="1"/>
</dbReference>
<feature type="transmembrane region" description="Helical" evidence="10">
    <location>
        <begin position="370"/>
        <end position="391"/>
    </location>
</feature>
<feature type="transmembrane region" description="Helical" evidence="10">
    <location>
        <begin position="138"/>
        <end position="160"/>
    </location>
</feature>
<dbReference type="GO" id="GO:0030122">
    <property type="term" value="C:AP-2 adaptor complex"/>
    <property type="evidence" value="ECO:0007669"/>
    <property type="project" value="TreeGrafter"/>
</dbReference>
<feature type="region of interest" description="Disordered" evidence="9">
    <location>
        <begin position="529"/>
        <end position="548"/>
    </location>
</feature>
<keyword evidence="4 10" id="KW-0812">Transmembrane</keyword>
<dbReference type="GO" id="GO:0007268">
    <property type="term" value="P:chemical synaptic transmission"/>
    <property type="evidence" value="ECO:0007669"/>
    <property type="project" value="TreeGrafter"/>
</dbReference>
<dbReference type="PANTHER" id="PTHR23506">
    <property type="entry name" value="GH10249P"/>
    <property type="match status" value="1"/>
</dbReference>
<evidence type="ECO:0000259" key="11">
    <source>
        <dbReference type="PROSITE" id="PS50850"/>
    </source>
</evidence>
<feature type="transmembrane region" description="Helical" evidence="10">
    <location>
        <begin position="341"/>
        <end position="364"/>
    </location>
</feature>
<evidence type="ECO:0000256" key="1">
    <source>
        <dbReference type="ARBA" id="ARBA00004141"/>
    </source>
</evidence>
<evidence type="ECO:0000256" key="6">
    <source>
        <dbReference type="ARBA" id="ARBA00022989"/>
    </source>
</evidence>
<sequence length="548" mass="60307">MIIPIINLDLSQMVQSIQDKINTPDSQRRLVLVIVCIALLLDNMLYMVIVPIIPVYLKDMGSPRPQRVNPQSPASEPANWTHYDNHTKKHLFPLVEFDPSYQDASIGFLFASKAIVQLLVNPLSGTVIDRIGYDQPMLLGLSIIFVSTAIFAFGQSYGVLFFARSLQGAGSAFADTSGLAMIADRYTEEKARSKALGIALAFISFGCLFAPPFGGILYEFAGKCVPFLLLAFAAFIDGVLIVFVMRPARKERAMNKENFSGGTPIYRLIIDPYIAVCAGALVMANVSLAFLEPTIALWMTDTMNASEWEIGMVWLPAFFPHVFGVYLTVKLISMFPTHQWLITLVGLCLEGLSCLIIPFCTKYIAVVFPIMINCFGIALVDTAILPTLGYLVDVRHVSVYGSVYAIADISYSLAYAFGPMIAGGIVNEIGYTWLNVGICLSNLIYAPLLIALKNVHKYNQFENEENILLDQPPDRDYKTYMMNNLSGTAPQEVDVPAAANHLDLGRDGVSGTTAPDVADSWNGGVNVTTQRRAFSKESDSDSDFRTYH</sequence>
<dbReference type="PROSITE" id="PS50850">
    <property type="entry name" value="MFS"/>
    <property type="match status" value="1"/>
</dbReference>
<feature type="transmembrane region" description="Helical" evidence="10">
    <location>
        <begin position="265"/>
        <end position="291"/>
    </location>
</feature>
<feature type="transmembrane region" description="Helical" evidence="10">
    <location>
        <begin position="432"/>
        <end position="452"/>
    </location>
</feature>
<feature type="compositionally biased region" description="Basic and acidic residues" evidence="9">
    <location>
        <begin position="534"/>
        <end position="548"/>
    </location>
</feature>
<keyword evidence="5" id="KW-0532">Neurotransmitter transport</keyword>
<dbReference type="GO" id="GO:0005277">
    <property type="term" value="F:acetylcholine transmembrane transporter activity"/>
    <property type="evidence" value="ECO:0007669"/>
    <property type="project" value="TreeGrafter"/>
</dbReference>
<dbReference type="InterPro" id="IPR036259">
    <property type="entry name" value="MFS_trans_sf"/>
</dbReference>
<evidence type="ECO:0000256" key="7">
    <source>
        <dbReference type="ARBA" id="ARBA00023136"/>
    </source>
</evidence>
<dbReference type="FunFam" id="1.20.1250.20:FF:000109">
    <property type="entry name" value="Putative vesicular acetylcholine transporter"/>
    <property type="match status" value="1"/>
</dbReference>
<dbReference type="EMBL" id="JAODUO010000170">
    <property type="protein sequence ID" value="KAK2187304.1"/>
    <property type="molecule type" value="Genomic_DNA"/>
</dbReference>
<dbReference type="Proteomes" id="UP001209878">
    <property type="component" value="Unassembled WGS sequence"/>
</dbReference>
<reference evidence="12" key="1">
    <citation type="journal article" date="2023" name="Mol. Biol. Evol.">
        <title>Third-Generation Sequencing Reveals the Adaptive Role of the Epigenome in Three Deep-Sea Polychaetes.</title>
        <authorList>
            <person name="Perez M."/>
            <person name="Aroh O."/>
            <person name="Sun Y."/>
            <person name="Lan Y."/>
            <person name="Juniper S.K."/>
            <person name="Young C.R."/>
            <person name="Angers B."/>
            <person name="Qian P.Y."/>
        </authorList>
    </citation>
    <scope>NUCLEOTIDE SEQUENCE</scope>
    <source>
        <strain evidence="12">R07B-5</strain>
    </source>
</reference>
<dbReference type="AlphaFoldDB" id="A0AAD9P347"/>
<comment type="caution">
    <text evidence="12">The sequence shown here is derived from an EMBL/GenBank/DDBJ whole genome shotgun (WGS) entry which is preliminary data.</text>
</comment>
<feature type="transmembrane region" description="Helical" evidence="10">
    <location>
        <begin position="311"/>
        <end position="329"/>
    </location>
</feature>
<feature type="transmembrane region" description="Helical" evidence="10">
    <location>
        <begin position="403"/>
        <end position="426"/>
    </location>
</feature>
<feature type="transmembrane region" description="Helical" evidence="10">
    <location>
        <begin position="225"/>
        <end position="244"/>
    </location>
</feature>
<dbReference type="Pfam" id="PF07690">
    <property type="entry name" value="MFS_1"/>
    <property type="match status" value="1"/>
</dbReference>
<feature type="domain" description="Major facilitator superfamily (MFS) profile" evidence="11">
    <location>
        <begin position="31"/>
        <end position="454"/>
    </location>
</feature>
<dbReference type="InterPro" id="IPR020846">
    <property type="entry name" value="MFS_dom"/>
</dbReference>
<accession>A0AAD9P347</accession>